<protein>
    <submittedName>
        <fullName evidence="2">Uncharacterized protein</fullName>
    </submittedName>
</protein>
<gene>
    <name evidence="2" type="ORF">BDK51DRAFT_50327</name>
</gene>
<reference evidence="3" key="1">
    <citation type="journal article" date="2018" name="Nat. Microbiol.">
        <title>Leveraging single-cell genomics to expand the fungal tree of life.</title>
        <authorList>
            <person name="Ahrendt S.R."/>
            <person name="Quandt C.A."/>
            <person name="Ciobanu D."/>
            <person name="Clum A."/>
            <person name="Salamov A."/>
            <person name="Andreopoulos B."/>
            <person name="Cheng J.F."/>
            <person name="Woyke T."/>
            <person name="Pelin A."/>
            <person name="Henrissat B."/>
            <person name="Reynolds N.K."/>
            <person name="Benny G.L."/>
            <person name="Smith M.E."/>
            <person name="James T.Y."/>
            <person name="Grigoriev I.V."/>
        </authorList>
    </citation>
    <scope>NUCLEOTIDE SEQUENCE [LARGE SCALE GENOMIC DNA]</scope>
</reference>
<keyword evidence="3" id="KW-1185">Reference proteome</keyword>
<dbReference type="EMBL" id="KZ995958">
    <property type="protein sequence ID" value="RKO89669.1"/>
    <property type="molecule type" value="Genomic_DNA"/>
</dbReference>
<evidence type="ECO:0000313" key="2">
    <source>
        <dbReference type="EMBL" id="RKO89669.1"/>
    </source>
</evidence>
<dbReference type="OrthoDB" id="2149316at2759"/>
<sequence>MQTATRPRPNHAAASVAHFFPPSSPSPAFGARAVHTPRPTSHIAAPSPHALYEPVPQKALHMLVPRLDVSTPEPTKTPWATSTTAARLPLQPLGLTASPTSEDAAAPTPEWAEDEDAQAELFEILRGPQAQLRWESPPPVAASPDGPGMLFASAATSDVPAYGDPPSAFFALAGTPPSPAALTPRFEPPALCKTPSPATAARRLPVPQPFRMHHSAQAPMVPERTASPAPLLGPTVSTVGLLCPSPDLIAARRIGRAGSHARSRSMLRFIVDPACSGAPAQEKAKIV</sequence>
<evidence type="ECO:0000313" key="3">
    <source>
        <dbReference type="Proteomes" id="UP000269721"/>
    </source>
</evidence>
<dbReference type="AlphaFoldDB" id="A0A4P9WAP0"/>
<dbReference type="Proteomes" id="UP000269721">
    <property type="component" value="Unassembled WGS sequence"/>
</dbReference>
<name>A0A4P9WAP0_9FUNG</name>
<evidence type="ECO:0000256" key="1">
    <source>
        <dbReference type="SAM" id="MobiDB-lite"/>
    </source>
</evidence>
<proteinExistence type="predicted"/>
<feature type="compositionally biased region" description="Low complexity" evidence="1">
    <location>
        <begin position="12"/>
        <end position="22"/>
    </location>
</feature>
<accession>A0A4P9WAP0</accession>
<organism evidence="2 3">
    <name type="scientific">Blyttiomyces helicus</name>
    <dbReference type="NCBI Taxonomy" id="388810"/>
    <lineage>
        <taxon>Eukaryota</taxon>
        <taxon>Fungi</taxon>
        <taxon>Fungi incertae sedis</taxon>
        <taxon>Chytridiomycota</taxon>
        <taxon>Chytridiomycota incertae sedis</taxon>
        <taxon>Chytridiomycetes</taxon>
        <taxon>Chytridiomycetes incertae sedis</taxon>
        <taxon>Blyttiomyces</taxon>
    </lineage>
</organism>
<feature type="region of interest" description="Disordered" evidence="1">
    <location>
        <begin position="1"/>
        <end position="22"/>
    </location>
</feature>